<evidence type="ECO:0000256" key="8">
    <source>
        <dbReference type="ARBA" id="ARBA00023170"/>
    </source>
</evidence>
<accession>A0A7J5A703</accession>
<evidence type="ECO:0000256" key="9">
    <source>
        <dbReference type="ARBA" id="ARBA00023237"/>
    </source>
</evidence>
<dbReference type="PANTHER" id="PTHR30069:SF29">
    <property type="entry name" value="HEMOGLOBIN AND HEMOGLOBIN-HAPTOGLOBIN-BINDING PROTEIN 1-RELATED"/>
    <property type="match status" value="1"/>
</dbReference>
<evidence type="ECO:0000313" key="14">
    <source>
        <dbReference type="Proteomes" id="UP000467305"/>
    </source>
</evidence>
<keyword evidence="6 10" id="KW-0798">TonB box</keyword>
<dbReference type="InterPro" id="IPR036942">
    <property type="entry name" value="Beta-barrel_TonB_sf"/>
</dbReference>
<dbReference type="AlphaFoldDB" id="A0A7J5A703"/>
<dbReference type="InterPro" id="IPR000531">
    <property type="entry name" value="Beta-barrel_TonB"/>
</dbReference>
<dbReference type="InterPro" id="IPR037066">
    <property type="entry name" value="Plug_dom_sf"/>
</dbReference>
<dbReference type="Pfam" id="PF07715">
    <property type="entry name" value="Plug"/>
    <property type="match status" value="1"/>
</dbReference>
<dbReference type="GO" id="GO:0044718">
    <property type="term" value="P:siderophore transmembrane transport"/>
    <property type="evidence" value="ECO:0007669"/>
    <property type="project" value="TreeGrafter"/>
</dbReference>
<evidence type="ECO:0000259" key="11">
    <source>
        <dbReference type="Pfam" id="PF00593"/>
    </source>
</evidence>
<dbReference type="Pfam" id="PF00593">
    <property type="entry name" value="TonB_dep_Rec_b-barrel"/>
    <property type="match status" value="1"/>
</dbReference>
<dbReference type="Gene3D" id="2.170.130.10">
    <property type="entry name" value="TonB-dependent receptor, plug domain"/>
    <property type="match status" value="1"/>
</dbReference>
<evidence type="ECO:0000256" key="1">
    <source>
        <dbReference type="ARBA" id="ARBA00004571"/>
    </source>
</evidence>
<keyword evidence="14" id="KW-1185">Reference proteome</keyword>
<organism evidence="13 14">
    <name type="scientific">Tenacibaculum aiptasiae</name>
    <dbReference type="NCBI Taxonomy" id="426481"/>
    <lineage>
        <taxon>Bacteria</taxon>
        <taxon>Pseudomonadati</taxon>
        <taxon>Bacteroidota</taxon>
        <taxon>Flavobacteriia</taxon>
        <taxon>Flavobacteriales</taxon>
        <taxon>Flavobacteriaceae</taxon>
        <taxon>Tenacibaculum</taxon>
    </lineage>
</organism>
<dbReference type="EMBL" id="WAAU01000036">
    <property type="protein sequence ID" value="KAB1153308.1"/>
    <property type="molecule type" value="Genomic_DNA"/>
</dbReference>
<dbReference type="GO" id="GO:0015344">
    <property type="term" value="F:siderophore uptake transmembrane transporter activity"/>
    <property type="evidence" value="ECO:0007669"/>
    <property type="project" value="TreeGrafter"/>
</dbReference>
<keyword evidence="3" id="KW-1134">Transmembrane beta strand</keyword>
<gene>
    <name evidence="13" type="ORF">F7018_17470</name>
</gene>
<evidence type="ECO:0000256" key="7">
    <source>
        <dbReference type="ARBA" id="ARBA00023136"/>
    </source>
</evidence>
<dbReference type="SUPFAM" id="SSF56935">
    <property type="entry name" value="Porins"/>
    <property type="match status" value="1"/>
</dbReference>
<evidence type="ECO:0000256" key="4">
    <source>
        <dbReference type="ARBA" id="ARBA00022692"/>
    </source>
</evidence>
<feature type="domain" description="TonB-dependent receptor-like beta-barrel" evidence="11">
    <location>
        <begin position="317"/>
        <end position="730"/>
    </location>
</feature>
<dbReference type="GO" id="GO:0009279">
    <property type="term" value="C:cell outer membrane"/>
    <property type="evidence" value="ECO:0007669"/>
    <property type="project" value="UniProtKB-SubCell"/>
</dbReference>
<dbReference type="Proteomes" id="UP000467305">
    <property type="component" value="Unassembled WGS sequence"/>
</dbReference>
<keyword evidence="9" id="KW-0998">Cell outer membrane</keyword>
<evidence type="ECO:0000256" key="6">
    <source>
        <dbReference type="ARBA" id="ARBA00023077"/>
    </source>
</evidence>
<keyword evidence="4" id="KW-0812">Transmembrane</keyword>
<dbReference type="OrthoDB" id="1151166at2"/>
<evidence type="ECO:0000256" key="2">
    <source>
        <dbReference type="ARBA" id="ARBA00022448"/>
    </source>
</evidence>
<evidence type="ECO:0000256" key="5">
    <source>
        <dbReference type="ARBA" id="ARBA00022729"/>
    </source>
</evidence>
<dbReference type="InterPro" id="IPR039426">
    <property type="entry name" value="TonB-dep_rcpt-like"/>
</dbReference>
<evidence type="ECO:0000256" key="3">
    <source>
        <dbReference type="ARBA" id="ARBA00022452"/>
    </source>
</evidence>
<dbReference type="Gene3D" id="2.40.170.20">
    <property type="entry name" value="TonB-dependent receptor, beta-barrel domain"/>
    <property type="match status" value="1"/>
</dbReference>
<comment type="similarity">
    <text evidence="10">Belongs to the TonB-dependent receptor family.</text>
</comment>
<keyword evidence="2" id="KW-0813">Transport</keyword>
<dbReference type="RefSeq" id="WP_150901392.1">
    <property type="nucleotide sequence ID" value="NZ_WAAU01000036.1"/>
</dbReference>
<keyword evidence="7 10" id="KW-0472">Membrane</keyword>
<dbReference type="SUPFAM" id="SSF49464">
    <property type="entry name" value="Carboxypeptidase regulatory domain-like"/>
    <property type="match status" value="1"/>
</dbReference>
<feature type="domain" description="TonB-dependent receptor plug" evidence="12">
    <location>
        <begin position="110"/>
        <end position="259"/>
    </location>
</feature>
<keyword evidence="5" id="KW-0732">Signal</keyword>
<dbReference type="Pfam" id="PF13715">
    <property type="entry name" value="CarbopepD_reg_2"/>
    <property type="match status" value="1"/>
</dbReference>
<name>A0A7J5A703_9FLAO</name>
<protein>
    <submittedName>
        <fullName evidence="13">TonB-dependent receptor</fullName>
    </submittedName>
</protein>
<sequence>MDLKYILLVLVLTFSSLSYSQIKGTVLDTESSLPISEAVINIKPYNKWAVTDKNGQFNIAVKKLPVTLEFSFLGKKKVSLLVKEFKSDIIIRLADNDLKLDEVVVTAKNKEESTGSNLVLGKQAINLVQAQSVADVMQLIPGNSISESNLHERQLLSLRTAFFSDASRRNVNNGLLTNNDPYLLNNTFGVGYVIDDVPIDNDVNLSGFRGLKYGGFNNITENNTVNMGLDLKNLSLNNIESIDIVQGISSARYGNHTSGLVKINRAHGTAPFSLNTTLRAGSYSVSLSKGYRLPKEKGFLNLGLDYLRSDADPRSAIDKYDRLTFNGSWSYRKPNKTRNLLSFSYAQNINSYNTQESTTSRRERKNDSRRFRLSNTNTTYFSNFFIDNITSTISLDYSENNSLNSNFTSYGGNPILGATSEGTYEASYTPVSYWATEQVDNKPLSFFSRLEAQKVFDFNNTIFKIDLGASFSINKNFGKGNTSSSDEPLIIYSVSSRGSNGFRNINFNDNFPADKRFSTYLTTNINSKIFGKKWVTDLGLRYDNYNKHSILNPRINTKLYLSKKLKFRTGAGLFSKAPSLQSLYPGNLYYDYLIADYRTNSYSLALAHTFVRQFTNENLKPSRTFKYEAGIDFNTKAINTSLTFYYNKLKDGFTNQSSFEIAQLPTYDFTFYPDRAPDYTLSGHKPVLLNYNLPSNALESENYGLELLVNTGKIKEINTSFNLTAAYRNTLNNNPLNSFIVNNDDSSDVLIGVHKGRPTRFQKINSSITAIHHISSIGLVITLTAEQFIMAKQSNFGRNIYPIAYYDRNLNHHTIPESEQSDTKYSGVRKLGTNSDSFSNDIDRVYGNYHLRLSKEFDNGLRFSFYAVNFLNHLPKSRKLNSDGSWSLSQLNRPISFGGSIFYKF</sequence>
<proteinExistence type="inferred from homology"/>
<evidence type="ECO:0000313" key="13">
    <source>
        <dbReference type="EMBL" id="KAB1153308.1"/>
    </source>
</evidence>
<dbReference type="PANTHER" id="PTHR30069">
    <property type="entry name" value="TONB-DEPENDENT OUTER MEMBRANE RECEPTOR"/>
    <property type="match status" value="1"/>
</dbReference>
<dbReference type="Gene3D" id="2.60.40.1120">
    <property type="entry name" value="Carboxypeptidase-like, regulatory domain"/>
    <property type="match status" value="1"/>
</dbReference>
<dbReference type="InterPro" id="IPR008969">
    <property type="entry name" value="CarboxyPept-like_regulatory"/>
</dbReference>
<comment type="caution">
    <text evidence="13">The sequence shown here is derived from an EMBL/GenBank/DDBJ whole genome shotgun (WGS) entry which is preliminary data.</text>
</comment>
<keyword evidence="8 13" id="KW-0675">Receptor</keyword>
<evidence type="ECO:0000259" key="12">
    <source>
        <dbReference type="Pfam" id="PF07715"/>
    </source>
</evidence>
<comment type="subcellular location">
    <subcellularLocation>
        <location evidence="1">Cell outer membrane</location>
        <topology evidence="1">Multi-pass membrane protein</topology>
    </subcellularLocation>
</comment>
<reference evidence="13 14" key="1">
    <citation type="submission" date="2019-09" db="EMBL/GenBank/DDBJ databases">
        <authorList>
            <person name="Cao W.R."/>
        </authorList>
    </citation>
    <scope>NUCLEOTIDE SEQUENCE [LARGE SCALE GENOMIC DNA]</scope>
    <source>
        <strain evidence="14">a4</strain>
    </source>
</reference>
<evidence type="ECO:0000256" key="10">
    <source>
        <dbReference type="RuleBase" id="RU003357"/>
    </source>
</evidence>
<dbReference type="InterPro" id="IPR012910">
    <property type="entry name" value="Plug_dom"/>
</dbReference>